<dbReference type="EMBL" id="CAXAMM010030416">
    <property type="protein sequence ID" value="CAK9066447.1"/>
    <property type="molecule type" value="Genomic_DNA"/>
</dbReference>
<dbReference type="InterPro" id="IPR014284">
    <property type="entry name" value="RNA_pol_sigma-70_dom"/>
</dbReference>
<dbReference type="InterPro" id="IPR007627">
    <property type="entry name" value="RNA_pol_sigma70_r2"/>
</dbReference>
<accession>A0ABP0NRM9</accession>
<keyword evidence="10" id="KW-1185">Reference proteome</keyword>
<dbReference type="Pfam" id="PF08281">
    <property type="entry name" value="Sigma70_r4_2"/>
    <property type="match status" value="1"/>
</dbReference>
<comment type="similarity">
    <text evidence="1">Belongs to the sigma-70 factor family. ECF subfamily.</text>
</comment>
<dbReference type="PANTHER" id="PTHR43133:SF8">
    <property type="entry name" value="RNA POLYMERASE SIGMA FACTOR HI_1459-RELATED"/>
    <property type="match status" value="1"/>
</dbReference>
<feature type="compositionally biased region" description="Basic and acidic residues" evidence="6">
    <location>
        <begin position="231"/>
        <end position="249"/>
    </location>
</feature>
<dbReference type="InterPro" id="IPR036388">
    <property type="entry name" value="WH-like_DNA-bd_sf"/>
</dbReference>
<dbReference type="Gene3D" id="1.10.1740.10">
    <property type="match status" value="1"/>
</dbReference>
<dbReference type="NCBIfam" id="TIGR02937">
    <property type="entry name" value="sigma70-ECF"/>
    <property type="match status" value="1"/>
</dbReference>
<feature type="region of interest" description="Disordered" evidence="6">
    <location>
        <begin position="231"/>
        <end position="265"/>
    </location>
</feature>
<dbReference type="InterPro" id="IPR013324">
    <property type="entry name" value="RNA_pol_sigma_r3/r4-like"/>
</dbReference>
<keyword evidence="4" id="KW-0238">DNA-binding</keyword>
<dbReference type="PANTHER" id="PTHR43133">
    <property type="entry name" value="RNA POLYMERASE ECF-TYPE SIGMA FACTO"/>
    <property type="match status" value="1"/>
</dbReference>
<sequence length="318" mass="35430">MREAYWLLDRTQDGREVRQALGEAVSRFPAEDPHKVELALRTERDLVASLARQFRGPNAGRDFAKLFLQMGGTGEDDSAESALRALNGEQFKLEVEKAVDAFDLVFEAWNAEDPPAELRMLSEHFSSGDFGPVAVIVVPAFGHAYKSDARDRSLLLAFHAGSESAAIELWSRYAGRLRVYARTMTDDELAEDVVQGVFLDVLRLRRGKVRTVRDPAAWLCTLTRHAALNARRGEARREKRESASIEDRSSSQAESSPSQEDASAVLERLPEPWREAVVLRHAYGFTLERLADALGVSRSTAADRYSRGLAMARDLAEP</sequence>
<evidence type="ECO:0000256" key="5">
    <source>
        <dbReference type="ARBA" id="ARBA00023163"/>
    </source>
</evidence>
<gene>
    <name evidence="9" type="ORF">SCF082_LOCUS33818</name>
</gene>
<dbReference type="Pfam" id="PF04542">
    <property type="entry name" value="Sigma70_r2"/>
    <property type="match status" value="1"/>
</dbReference>
<dbReference type="InterPro" id="IPR039425">
    <property type="entry name" value="RNA_pol_sigma-70-like"/>
</dbReference>
<evidence type="ECO:0000256" key="4">
    <source>
        <dbReference type="ARBA" id="ARBA00023125"/>
    </source>
</evidence>
<name>A0ABP0NRM9_9DINO</name>
<comment type="caution">
    <text evidence="9">The sequence shown here is derived from an EMBL/GenBank/DDBJ whole genome shotgun (WGS) entry which is preliminary data.</text>
</comment>
<keyword evidence="2" id="KW-0805">Transcription regulation</keyword>
<reference evidence="9 10" key="1">
    <citation type="submission" date="2024-02" db="EMBL/GenBank/DDBJ databases">
        <authorList>
            <person name="Chen Y."/>
            <person name="Shah S."/>
            <person name="Dougan E. K."/>
            <person name="Thang M."/>
            <person name="Chan C."/>
        </authorList>
    </citation>
    <scope>NUCLEOTIDE SEQUENCE [LARGE SCALE GENOMIC DNA]</scope>
</reference>
<feature type="domain" description="RNA polymerase sigma factor 70 region 4 type 2" evidence="8">
    <location>
        <begin position="264"/>
        <end position="310"/>
    </location>
</feature>
<proteinExistence type="inferred from homology"/>
<dbReference type="Proteomes" id="UP001642464">
    <property type="component" value="Unassembled WGS sequence"/>
</dbReference>
<keyword evidence="5" id="KW-0804">Transcription</keyword>
<dbReference type="InterPro" id="IPR013249">
    <property type="entry name" value="RNA_pol_sigma70_r4_t2"/>
</dbReference>
<evidence type="ECO:0000256" key="2">
    <source>
        <dbReference type="ARBA" id="ARBA00023015"/>
    </source>
</evidence>
<evidence type="ECO:0000256" key="6">
    <source>
        <dbReference type="SAM" id="MobiDB-lite"/>
    </source>
</evidence>
<feature type="domain" description="RNA polymerase sigma-70 region 2" evidence="7">
    <location>
        <begin position="169"/>
        <end position="236"/>
    </location>
</feature>
<evidence type="ECO:0000313" key="9">
    <source>
        <dbReference type="EMBL" id="CAK9066447.1"/>
    </source>
</evidence>
<dbReference type="SUPFAM" id="SSF88946">
    <property type="entry name" value="Sigma2 domain of RNA polymerase sigma factors"/>
    <property type="match status" value="1"/>
</dbReference>
<evidence type="ECO:0000259" key="8">
    <source>
        <dbReference type="Pfam" id="PF08281"/>
    </source>
</evidence>
<organism evidence="9 10">
    <name type="scientific">Durusdinium trenchii</name>
    <dbReference type="NCBI Taxonomy" id="1381693"/>
    <lineage>
        <taxon>Eukaryota</taxon>
        <taxon>Sar</taxon>
        <taxon>Alveolata</taxon>
        <taxon>Dinophyceae</taxon>
        <taxon>Suessiales</taxon>
        <taxon>Symbiodiniaceae</taxon>
        <taxon>Durusdinium</taxon>
    </lineage>
</organism>
<evidence type="ECO:0000256" key="3">
    <source>
        <dbReference type="ARBA" id="ARBA00023082"/>
    </source>
</evidence>
<evidence type="ECO:0000313" key="10">
    <source>
        <dbReference type="Proteomes" id="UP001642464"/>
    </source>
</evidence>
<evidence type="ECO:0000259" key="7">
    <source>
        <dbReference type="Pfam" id="PF04542"/>
    </source>
</evidence>
<evidence type="ECO:0000256" key="1">
    <source>
        <dbReference type="ARBA" id="ARBA00010641"/>
    </source>
</evidence>
<dbReference type="SUPFAM" id="SSF88659">
    <property type="entry name" value="Sigma3 and sigma4 domains of RNA polymerase sigma factors"/>
    <property type="match status" value="1"/>
</dbReference>
<dbReference type="InterPro" id="IPR013325">
    <property type="entry name" value="RNA_pol_sigma_r2"/>
</dbReference>
<protein>
    <submittedName>
        <fullName evidence="9">RNA polymerase sigma factor CarQ</fullName>
    </submittedName>
</protein>
<feature type="non-terminal residue" evidence="9">
    <location>
        <position position="318"/>
    </location>
</feature>
<dbReference type="Gene3D" id="1.10.10.10">
    <property type="entry name" value="Winged helix-like DNA-binding domain superfamily/Winged helix DNA-binding domain"/>
    <property type="match status" value="1"/>
</dbReference>
<feature type="compositionally biased region" description="Low complexity" evidence="6">
    <location>
        <begin position="250"/>
        <end position="264"/>
    </location>
</feature>
<keyword evidence="3" id="KW-0731">Sigma factor</keyword>